<dbReference type="GeneID" id="82810867"/>
<dbReference type="Gene3D" id="2.60.120.10">
    <property type="entry name" value="Jelly Rolls"/>
    <property type="match status" value="1"/>
</dbReference>
<name>A0A3M8AM53_9BACL</name>
<dbReference type="SUPFAM" id="SSF51182">
    <property type="entry name" value="RmlC-like cupins"/>
    <property type="match status" value="1"/>
</dbReference>
<dbReference type="CDD" id="cd02209">
    <property type="entry name" value="cupin_XRE_C"/>
    <property type="match status" value="1"/>
</dbReference>
<sequence length="89" mass="10075">MNRQRASSREPPNRFSFLFVALYNLFELDPGASYLSMPHNDGVYEYISVSAGRFALKIKEETFRLGEGDAIRFTGNVPHAYSNDGEQPL</sequence>
<gene>
    <name evidence="2" type="ORF">BAG01nite_12330</name>
    <name evidence="3" type="ORF">EB820_19035</name>
</gene>
<dbReference type="RefSeq" id="WP_007784689.1">
    <property type="nucleotide sequence ID" value="NZ_BJOD01000011.1"/>
</dbReference>
<comment type="caution">
    <text evidence="3">The sequence shown here is derived from an EMBL/GenBank/DDBJ whole genome shotgun (WGS) entry which is preliminary data.</text>
</comment>
<evidence type="ECO:0000313" key="5">
    <source>
        <dbReference type="Proteomes" id="UP000317180"/>
    </source>
</evidence>
<accession>A0A3M8AM53</accession>
<keyword evidence="5" id="KW-1185">Reference proteome</keyword>
<dbReference type="EMBL" id="RHHN01000057">
    <property type="protein sequence ID" value="RNB52119.1"/>
    <property type="molecule type" value="Genomic_DNA"/>
</dbReference>
<evidence type="ECO:0000313" key="3">
    <source>
        <dbReference type="EMBL" id="RNB52119.1"/>
    </source>
</evidence>
<dbReference type="OrthoDB" id="9781521at2"/>
<dbReference type="Proteomes" id="UP000317180">
    <property type="component" value="Unassembled WGS sequence"/>
</dbReference>
<dbReference type="InterPro" id="IPR011051">
    <property type="entry name" value="RmlC_Cupin_sf"/>
</dbReference>
<protein>
    <submittedName>
        <fullName evidence="3">Cupin domain-containing protein</fullName>
    </submittedName>
</protein>
<evidence type="ECO:0000313" key="4">
    <source>
        <dbReference type="Proteomes" id="UP000276178"/>
    </source>
</evidence>
<reference evidence="2 5" key="2">
    <citation type="submission" date="2019-06" db="EMBL/GenBank/DDBJ databases">
        <title>Whole genome shotgun sequence of Brevibacillus agri NBRC 15538.</title>
        <authorList>
            <person name="Hosoyama A."/>
            <person name="Uohara A."/>
            <person name="Ohji S."/>
            <person name="Ichikawa N."/>
        </authorList>
    </citation>
    <scope>NUCLEOTIDE SEQUENCE [LARGE SCALE GENOMIC DNA]</scope>
    <source>
        <strain evidence="2 5">NBRC 15538</strain>
    </source>
</reference>
<feature type="domain" description="Cupin type-2" evidence="1">
    <location>
        <begin position="25"/>
        <end position="89"/>
    </location>
</feature>
<evidence type="ECO:0000259" key="1">
    <source>
        <dbReference type="Pfam" id="PF07883"/>
    </source>
</evidence>
<evidence type="ECO:0000313" key="2">
    <source>
        <dbReference type="EMBL" id="GED25131.1"/>
    </source>
</evidence>
<reference evidence="3 4" key="1">
    <citation type="submission" date="2018-10" db="EMBL/GenBank/DDBJ databases">
        <title>Phylogenomics of Brevibacillus.</title>
        <authorList>
            <person name="Dunlap C."/>
        </authorList>
    </citation>
    <scope>NUCLEOTIDE SEQUENCE [LARGE SCALE GENOMIC DNA]</scope>
    <source>
        <strain evidence="3 4">NRRL NRS 1219</strain>
    </source>
</reference>
<dbReference type="Pfam" id="PF07883">
    <property type="entry name" value="Cupin_2"/>
    <property type="match status" value="1"/>
</dbReference>
<dbReference type="InterPro" id="IPR013096">
    <property type="entry name" value="Cupin_2"/>
</dbReference>
<proteinExistence type="predicted"/>
<dbReference type="AlphaFoldDB" id="A0A3M8AM53"/>
<organism evidence="3 4">
    <name type="scientific">Brevibacillus agri</name>
    <dbReference type="NCBI Taxonomy" id="51101"/>
    <lineage>
        <taxon>Bacteria</taxon>
        <taxon>Bacillati</taxon>
        <taxon>Bacillota</taxon>
        <taxon>Bacilli</taxon>
        <taxon>Bacillales</taxon>
        <taxon>Paenibacillaceae</taxon>
        <taxon>Brevibacillus</taxon>
    </lineage>
</organism>
<dbReference type="InterPro" id="IPR014710">
    <property type="entry name" value="RmlC-like_jellyroll"/>
</dbReference>
<dbReference type="EMBL" id="BJOD01000011">
    <property type="protein sequence ID" value="GED25131.1"/>
    <property type="molecule type" value="Genomic_DNA"/>
</dbReference>
<dbReference type="Proteomes" id="UP000276178">
    <property type="component" value="Unassembled WGS sequence"/>
</dbReference>